<dbReference type="Gene3D" id="1.10.510.10">
    <property type="entry name" value="Transferase(Phosphotransferase) domain 1"/>
    <property type="match status" value="1"/>
</dbReference>
<name>A0AAQ3Q680_9LILI</name>
<dbReference type="PANTHER" id="PTHR11909">
    <property type="entry name" value="CASEIN KINASE-RELATED"/>
    <property type="match status" value="1"/>
</dbReference>
<dbReference type="SUPFAM" id="SSF81606">
    <property type="entry name" value="PP2C-like"/>
    <property type="match status" value="1"/>
</dbReference>
<sequence>MSYLSSIIGAQPNREPVNGGGLSQNLKFSYGYASSPCKRSSIEDFYETRIDCVDGEIVGLFSVFYGKNIPGHGGAQVAEYVKQNLFSNLLKHPKFITDDRTTGSNALEVMDMLGPSLRNVWNNNSHTMSIEMVAFIVIEAISILKKGTVRYASVHAHIGRTGSRLESLAYTLIFLLRGQLPWQGHRACNYRKKMASPESLCCFCPQPFRQFIEYVVNLKFDEEANYTKCISLFDGLVGPNPDIKPINTDGAQKVVQKRGKLMMEEEDEEQPKKKVWMEMLATQ</sequence>
<organism evidence="3 4">
    <name type="scientific">Canna indica</name>
    <name type="common">Indian-shot</name>
    <dbReference type="NCBI Taxonomy" id="4628"/>
    <lineage>
        <taxon>Eukaryota</taxon>
        <taxon>Viridiplantae</taxon>
        <taxon>Streptophyta</taxon>
        <taxon>Embryophyta</taxon>
        <taxon>Tracheophyta</taxon>
        <taxon>Spermatophyta</taxon>
        <taxon>Magnoliopsida</taxon>
        <taxon>Liliopsida</taxon>
        <taxon>Zingiberales</taxon>
        <taxon>Cannaceae</taxon>
        <taxon>Canna</taxon>
    </lineage>
</organism>
<dbReference type="InterPro" id="IPR011009">
    <property type="entry name" value="Kinase-like_dom_sf"/>
</dbReference>
<protein>
    <recommendedName>
        <fullName evidence="2">protein-serine/threonine phosphatase</fullName>
        <ecNumber evidence="2">3.1.3.16</ecNumber>
    </recommendedName>
</protein>
<dbReference type="InterPro" id="IPR036457">
    <property type="entry name" value="PPM-type-like_dom_sf"/>
</dbReference>
<keyword evidence="4" id="KW-1185">Reference proteome</keyword>
<dbReference type="Proteomes" id="UP001327560">
    <property type="component" value="Chromosome 2"/>
</dbReference>
<proteinExistence type="inferred from homology"/>
<keyword evidence="3" id="KW-0808">Transferase</keyword>
<keyword evidence="3" id="KW-0418">Kinase</keyword>
<dbReference type="Gene3D" id="3.60.40.10">
    <property type="entry name" value="PPM-type phosphatase domain"/>
    <property type="match status" value="1"/>
</dbReference>
<evidence type="ECO:0000313" key="4">
    <source>
        <dbReference type="Proteomes" id="UP001327560"/>
    </source>
</evidence>
<dbReference type="AlphaFoldDB" id="A0AAQ3Q680"/>
<evidence type="ECO:0000256" key="1">
    <source>
        <dbReference type="ARBA" id="ARBA00005926"/>
    </source>
</evidence>
<evidence type="ECO:0000313" key="3">
    <source>
        <dbReference type="EMBL" id="WOK98005.1"/>
    </source>
</evidence>
<gene>
    <name evidence="3" type="ORF">Cni_G06713</name>
</gene>
<comment type="similarity">
    <text evidence="1">Belongs to the protein kinase superfamily. CK1 Ser/Thr protein kinase family. Casein kinase I subfamily.</text>
</comment>
<dbReference type="EMBL" id="CP136891">
    <property type="protein sequence ID" value="WOK98005.1"/>
    <property type="molecule type" value="Genomic_DNA"/>
</dbReference>
<dbReference type="GO" id="GO:0016301">
    <property type="term" value="F:kinase activity"/>
    <property type="evidence" value="ECO:0007669"/>
    <property type="project" value="UniProtKB-KW"/>
</dbReference>
<accession>A0AAQ3Q680</accession>
<dbReference type="SUPFAM" id="SSF56112">
    <property type="entry name" value="Protein kinase-like (PK-like)"/>
    <property type="match status" value="1"/>
</dbReference>
<dbReference type="InterPro" id="IPR050235">
    <property type="entry name" value="CK1_Ser-Thr_kinase"/>
</dbReference>
<reference evidence="3 4" key="1">
    <citation type="submission" date="2023-10" db="EMBL/GenBank/DDBJ databases">
        <title>Chromosome-scale genome assembly provides insights into flower coloration mechanisms of Canna indica.</title>
        <authorList>
            <person name="Li C."/>
        </authorList>
    </citation>
    <scope>NUCLEOTIDE SEQUENCE [LARGE SCALE GENOMIC DNA]</scope>
    <source>
        <tissue evidence="3">Flower</tissue>
    </source>
</reference>
<dbReference type="EC" id="3.1.3.16" evidence="2"/>
<dbReference type="GO" id="GO:0004722">
    <property type="term" value="F:protein serine/threonine phosphatase activity"/>
    <property type="evidence" value="ECO:0007669"/>
    <property type="project" value="UniProtKB-EC"/>
</dbReference>
<evidence type="ECO:0000256" key="2">
    <source>
        <dbReference type="ARBA" id="ARBA00013081"/>
    </source>
</evidence>